<dbReference type="EMBL" id="JAPEUL010000006">
    <property type="protein sequence ID" value="MCW4628981.1"/>
    <property type="molecule type" value="Genomic_DNA"/>
</dbReference>
<organism evidence="1 2">
    <name type="scientific">Marinomonas rhodophyticola</name>
    <dbReference type="NCBI Taxonomy" id="2992803"/>
    <lineage>
        <taxon>Bacteria</taxon>
        <taxon>Pseudomonadati</taxon>
        <taxon>Pseudomonadota</taxon>
        <taxon>Gammaproteobacteria</taxon>
        <taxon>Oceanospirillales</taxon>
        <taxon>Oceanospirillaceae</taxon>
        <taxon>Marinomonas</taxon>
    </lineage>
</organism>
<comment type="caution">
    <text evidence="1">The sequence shown here is derived from an EMBL/GenBank/DDBJ whole genome shotgun (WGS) entry which is preliminary data.</text>
</comment>
<dbReference type="Proteomes" id="UP001431181">
    <property type="component" value="Unassembled WGS sequence"/>
</dbReference>
<dbReference type="RefSeq" id="WP_265218179.1">
    <property type="nucleotide sequence ID" value="NZ_JAPEUL010000006.1"/>
</dbReference>
<evidence type="ECO:0000313" key="2">
    <source>
        <dbReference type="Proteomes" id="UP001431181"/>
    </source>
</evidence>
<sequence>MSNELPIYHLIPQLKHQLEYHHEAILEAAPVPVKPQWFHWL</sequence>
<keyword evidence="2" id="KW-1185">Reference proteome</keyword>
<gene>
    <name evidence="1" type="ORF">ONZ52_08340</name>
</gene>
<reference evidence="1" key="1">
    <citation type="submission" date="2022-11" db="EMBL/GenBank/DDBJ databases">
        <title>Marinomonas sp. nov., isolated from marine algae.</title>
        <authorList>
            <person name="Choi D.G."/>
            <person name="Kim J.M."/>
            <person name="Lee J.K."/>
            <person name="Baek J.H."/>
            <person name="Jeon C.O."/>
        </authorList>
    </citation>
    <scope>NUCLEOTIDE SEQUENCE</scope>
    <source>
        <strain evidence="1">KJ51-3</strain>
    </source>
</reference>
<protein>
    <submittedName>
        <fullName evidence="1">Uncharacterized protein</fullName>
    </submittedName>
</protein>
<name>A0ABT3KFN3_9GAMM</name>
<evidence type="ECO:0000313" key="1">
    <source>
        <dbReference type="EMBL" id="MCW4628981.1"/>
    </source>
</evidence>
<proteinExistence type="predicted"/>
<accession>A0ABT3KFN3</accession>